<evidence type="ECO:0000256" key="3">
    <source>
        <dbReference type="ARBA" id="ARBA00022643"/>
    </source>
</evidence>
<dbReference type="Gene3D" id="3.20.20.70">
    <property type="entry name" value="Aldolase class I"/>
    <property type="match status" value="1"/>
</dbReference>
<keyword evidence="4" id="KW-0521">NADP</keyword>
<dbReference type="CDD" id="cd02932">
    <property type="entry name" value="OYE_YqiM_FMN"/>
    <property type="match status" value="1"/>
</dbReference>
<dbReference type="EMBL" id="BAABUK010000032">
    <property type="protein sequence ID" value="GAA5816463.1"/>
    <property type="molecule type" value="Genomic_DNA"/>
</dbReference>
<keyword evidence="2" id="KW-0285">Flavoprotein</keyword>
<dbReference type="InterPro" id="IPR044152">
    <property type="entry name" value="YqjM-like"/>
</dbReference>
<evidence type="ECO:0000256" key="4">
    <source>
        <dbReference type="ARBA" id="ARBA00022857"/>
    </source>
</evidence>
<comment type="cofactor">
    <cofactor evidence="1">
        <name>FMN</name>
        <dbReference type="ChEBI" id="CHEBI:58210"/>
    </cofactor>
</comment>
<evidence type="ECO:0000313" key="7">
    <source>
        <dbReference type="EMBL" id="GAA5816463.1"/>
    </source>
</evidence>
<dbReference type="PANTHER" id="PTHR43303:SF4">
    <property type="entry name" value="NADPH DEHYDROGENASE C23G7.10C-RELATED"/>
    <property type="match status" value="1"/>
</dbReference>
<protein>
    <recommendedName>
        <fullName evidence="6">NADH:flavin oxidoreductase/NADH oxidase N-terminal domain-containing protein</fullName>
    </recommendedName>
</protein>
<dbReference type="Proteomes" id="UP001473302">
    <property type="component" value="Unassembled WGS sequence"/>
</dbReference>
<dbReference type="PANTHER" id="PTHR43303">
    <property type="entry name" value="NADPH DEHYDROGENASE C23G7.10C-RELATED"/>
    <property type="match status" value="1"/>
</dbReference>
<keyword evidence="3" id="KW-0288">FMN</keyword>
<dbReference type="InterPro" id="IPR001155">
    <property type="entry name" value="OxRdtase_FMN_N"/>
</dbReference>
<evidence type="ECO:0000256" key="2">
    <source>
        <dbReference type="ARBA" id="ARBA00022630"/>
    </source>
</evidence>
<comment type="caution">
    <text evidence="7">The sequence shown here is derived from an EMBL/GenBank/DDBJ whole genome shotgun (WGS) entry which is preliminary data.</text>
</comment>
<evidence type="ECO:0000256" key="5">
    <source>
        <dbReference type="ARBA" id="ARBA00023002"/>
    </source>
</evidence>
<gene>
    <name evidence="7" type="ORF">MFLAVUS_009992</name>
</gene>
<proteinExistence type="predicted"/>
<reference evidence="7 8" key="1">
    <citation type="submission" date="2024-04" db="EMBL/GenBank/DDBJ databases">
        <title>genome sequences of Mucor flavus KT1a and Helicostylum pulchrum KT1b strains isolated from the surface of a dry-aged beef.</title>
        <authorList>
            <person name="Toyotome T."/>
            <person name="Hosono M."/>
            <person name="Torimaru M."/>
            <person name="Fukuda K."/>
            <person name="Mikami N."/>
        </authorList>
    </citation>
    <scope>NUCLEOTIDE SEQUENCE [LARGE SCALE GENOMIC DNA]</scope>
    <source>
        <strain evidence="7 8">KT1a</strain>
    </source>
</reference>
<evidence type="ECO:0000259" key="6">
    <source>
        <dbReference type="Pfam" id="PF00724"/>
    </source>
</evidence>
<name>A0ABP9ZBG7_9FUNG</name>
<accession>A0ABP9ZBG7</accession>
<feature type="domain" description="NADH:flavin oxidoreductase/NADH oxidase N-terminal" evidence="6">
    <location>
        <begin position="30"/>
        <end position="381"/>
    </location>
</feature>
<evidence type="ECO:0000313" key="8">
    <source>
        <dbReference type="Proteomes" id="UP001473302"/>
    </source>
</evidence>
<organism evidence="7 8">
    <name type="scientific">Mucor flavus</name>
    <dbReference type="NCBI Taxonomy" id="439312"/>
    <lineage>
        <taxon>Eukaryota</taxon>
        <taxon>Fungi</taxon>
        <taxon>Fungi incertae sedis</taxon>
        <taxon>Mucoromycota</taxon>
        <taxon>Mucoromycotina</taxon>
        <taxon>Mucoromycetes</taxon>
        <taxon>Mucorales</taxon>
        <taxon>Mucorineae</taxon>
        <taxon>Mucoraceae</taxon>
        <taxon>Mucor</taxon>
    </lineage>
</organism>
<keyword evidence="5" id="KW-0560">Oxidoreductase</keyword>
<dbReference type="SUPFAM" id="SSF51395">
    <property type="entry name" value="FMN-linked oxidoreductases"/>
    <property type="match status" value="1"/>
</dbReference>
<dbReference type="Pfam" id="PF00724">
    <property type="entry name" value="Oxidored_FMN"/>
    <property type="match status" value="1"/>
</dbReference>
<sequence length="399" mass="44238">MTINSLPQQAINVHPSIGTALVDAHSKETKLFRPSTMRSVTLSNRIIVSPMCMYSSENGYFNDFHVAHYASFAIKGAGMVFIEASAVEPSGRITLEDAGIWCDTHIPVLRQITTLIKSQGSVPALQIGHAGRKASVYSPFHELSGLLLKKEFGGWPDQVIGPSAIALSEDYTVPKEMTEQDMSRVTEKFIKASIRADKAGVEVLEIHSAHGYLIHSFLSGNSNQRTDQYGGSLENRMRFPLKIIQCVRDTWPQHKPLWVRISASDHKNDHGDIGGEDKDGWDINQSVIYARELNKIGVDVIDVSSGGNLAIADYSAGPLYQVPLCHYIKKEANVTTSAVGVITEPKDAEEILQKGKADYVLLAREFLRDSGWVFRAAKELHVQVQWPKQYASADRERYS</sequence>
<keyword evidence="8" id="KW-1185">Reference proteome</keyword>
<dbReference type="InterPro" id="IPR013785">
    <property type="entry name" value="Aldolase_TIM"/>
</dbReference>
<evidence type="ECO:0000256" key="1">
    <source>
        <dbReference type="ARBA" id="ARBA00001917"/>
    </source>
</evidence>